<dbReference type="Proteomes" id="UP000292957">
    <property type="component" value="Unassembled WGS sequence"/>
</dbReference>
<evidence type="ECO:0000313" key="1">
    <source>
        <dbReference type="EMBL" id="TBU28386.1"/>
    </source>
</evidence>
<accession>A0A4Q9MQG1</accession>
<gene>
    <name evidence="1" type="ORF">BD311DRAFT_758556</name>
</gene>
<dbReference type="AlphaFoldDB" id="A0A4Q9MQG1"/>
<organism evidence="1">
    <name type="scientific">Dichomitus squalens</name>
    <dbReference type="NCBI Taxonomy" id="114155"/>
    <lineage>
        <taxon>Eukaryota</taxon>
        <taxon>Fungi</taxon>
        <taxon>Dikarya</taxon>
        <taxon>Basidiomycota</taxon>
        <taxon>Agaricomycotina</taxon>
        <taxon>Agaricomycetes</taxon>
        <taxon>Polyporales</taxon>
        <taxon>Polyporaceae</taxon>
        <taxon>Dichomitus</taxon>
    </lineage>
</organism>
<protein>
    <submittedName>
        <fullName evidence="1">Uncharacterized protein</fullName>
    </submittedName>
</protein>
<dbReference type="EMBL" id="ML143422">
    <property type="protein sequence ID" value="TBU28386.1"/>
    <property type="molecule type" value="Genomic_DNA"/>
</dbReference>
<name>A0A4Q9MQG1_9APHY</name>
<proteinExistence type="predicted"/>
<sequence length="53" mass="6312">MFAQPDLIVTSRRQRVESYRMTVPSPMRRSTARDQGYYPGINRRCYRIETPTC</sequence>
<reference evidence="1" key="1">
    <citation type="submission" date="2019-01" db="EMBL/GenBank/DDBJ databases">
        <title>Draft genome sequences of three monokaryotic isolates of the white-rot basidiomycete fungus Dichomitus squalens.</title>
        <authorList>
            <consortium name="DOE Joint Genome Institute"/>
            <person name="Lopez S.C."/>
            <person name="Andreopoulos B."/>
            <person name="Pangilinan J."/>
            <person name="Lipzen A."/>
            <person name="Riley R."/>
            <person name="Ahrendt S."/>
            <person name="Ng V."/>
            <person name="Barry K."/>
            <person name="Daum C."/>
            <person name="Grigoriev I.V."/>
            <person name="Hilden K.S."/>
            <person name="Makela M.R."/>
            <person name="de Vries R.P."/>
        </authorList>
    </citation>
    <scope>NUCLEOTIDE SEQUENCE [LARGE SCALE GENOMIC DNA]</scope>
    <source>
        <strain evidence="1">OM18370.1</strain>
    </source>
</reference>